<dbReference type="GO" id="GO:0071555">
    <property type="term" value="P:cell wall organization"/>
    <property type="evidence" value="ECO:0007669"/>
    <property type="project" value="UniProtKB-KW"/>
</dbReference>
<dbReference type="STRING" id="1797593.A3A65_00680"/>
<evidence type="ECO:0000256" key="8">
    <source>
        <dbReference type="PIRSR" id="PIRSR618044-2"/>
    </source>
</evidence>
<evidence type="ECO:0000259" key="10">
    <source>
        <dbReference type="Pfam" id="PF00768"/>
    </source>
</evidence>
<dbReference type="PANTHER" id="PTHR21581:SF6">
    <property type="entry name" value="TRAFFICKING PROTEIN PARTICLE COMPLEX SUBUNIT 12"/>
    <property type="match status" value="1"/>
</dbReference>
<gene>
    <name evidence="11" type="ORF">A3A65_00680</name>
</gene>
<dbReference type="GO" id="GO:0008360">
    <property type="term" value="P:regulation of cell shape"/>
    <property type="evidence" value="ECO:0007669"/>
    <property type="project" value="UniProtKB-KW"/>
</dbReference>
<comment type="similarity">
    <text evidence="1 9">Belongs to the peptidase S11 family.</text>
</comment>
<name>A0A1G1W0I6_9BACT</name>
<dbReference type="AlphaFoldDB" id="A0A1G1W0I6"/>
<dbReference type="PANTHER" id="PTHR21581">
    <property type="entry name" value="D-ALANYL-D-ALANINE CARBOXYPEPTIDASE"/>
    <property type="match status" value="1"/>
</dbReference>
<keyword evidence="4" id="KW-0133">Cell shape</keyword>
<evidence type="ECO:0000313" key="12">
    <source>
        <dbReference type="Proteomes" id="UP000176723"/>
    </source>
</evidence>
<keyword evidence="3" id="KW-0378">Hydrolase</keyword>
<dbReference type="Proteomes" id="UP000176723">
    <property type="component" value="Unassembled WGS sequence"/>
</dbReference>
<dbReference type="SUPFAM" id="SSF56601">
    <property type="entry name" value="beta-lactamase/transpeptidase-like"/>
    <property type="match status" value="1"/>
</dbReference>
<accession>A0A1G1W0I6</accession>
<feature type="active site" evidence="7">
    <location>
        <position position="178"/>
    </location>
</feature>
<dbReference type="GO" id="GO:0009252">
    <property type="term" value="P:peptidoglycan biosynthetic process"/>
    <property type="evidence" value="ECO:0007669"/>
    <property type="project" value="UniProtKB-KW"/>
</dbReference>
<dbReference type="Pfam" id="PF00768">
    <property type="entry name" value="Peptidase_S11"/>
    <property type="match status" value="1"/>
</dbReference>
<feature type="active site" description="Acyl-ester intermediate" evidence="7">
    <location>
        <position position="124"/>
    </location>
</feature>
<evidence type="ECO:0000256" key="2">
    <source>
        <dbReference type="ARBA" id="ARBA00022729"/>
    </source>
</evidence>
<reference evidence="11 12" key="1">
    <citation type="journal article" date="2016" name="Nat. Commun.">
        <title>Thousands of microbial genomes shed light on interconnected biogeochemical processes in an aquifer system.</title>
        <authorList>
            <person name="Anantharaman K."/>
            <person name="Brown C.T."/>
            <person name="Hug L.A."/>
            <person name="Sharon I."/>
            <person name="Castelle C.J."/>
            <person name="Probst A.J."/>
            <person name="Thomas B.C."/>
            <person name="Singh A."/>
            <person name="Wilkins M.J."/>
            <person name="Karaoz U."/>
            <person name="Brodie E.L."/>
            <person name="Williams K.H."/>
            <person name="Hubbard S.S."/>
            <person name="Banfield J.F."/>
        </authorList>
    </citation>
    <scope>NUCLEOTIDE SEQUENCE [LARGE SCALE GENOMIC DNA]</scope>
</reference>
<organism evidence="11 12">
    <name type="scientific">Candidatus Chisholmbacteria bacterium RIFCSPLOWO2_01_FULL_49_14</name>
    <dbReference type="NCBI Taxonomy" id="1797593"/>
    <lineage>
        <taxon>Bacteria</taxon>
        <taxon>Candidatus Chisholmiibacteriota</taxon>
    </lineage>
</organism>
<sequence>MIARKSFRPKLRSVMANLKKAKQSQLAVFLRYAYELKKRSAFFSLSLVILLMPGGNFYLEASLVPQQPQVREVSISLPTPSSYPVADKAIAPPAITARSAVVIDAKSASVLFEKNPDETLMPASTTKIMTALVSLQHYSLDDVIVVKRADEAIGQTMKLIPGEKMKVRDLLYGLLLESGNDAAFALAENFPGGYAAFVDEMNRLARTYHLRHTQYRNVSGVEQAGHYTSVKDLARLAAVAMMNSVFAQIVSTRSYVVTDVDGKVVHALTNKNELLGKVPGMRGVKTGWTENAGECLVTDTLREGNELIVAILKSGDRFGDTSALIEWAYRAHTWINPGN</sequence>
<feature type="active site" description="Proton acceptor" evidence="7">
    <location>
        <position position="127"/>
    </location>
</feature>
<evidence type="ECO:0000256" key="7">
    <source>
        <dbReference type="PIRSR" id="PIRSR618044-1"/>
    </source>
</evidence>
<evidence type="ECO:0000256" key="5">
    <source>
        <dbReference type="ARBA" id="ARBA00022984"/>
    </source>
</evidence>
<evidence type="ECO:0000256" key="1">
    <source>
        <dbReference type="ARBA" id="ARBA00007164"/>
    </source>
</evidence>
<dbReference type="InterPro" id="IPR001967">
    <property type="entry name" value="Peptidase_S11_N"/>
</dbReference>
<dbReference type="EMBL" id="MHCL01000018">
    <property type="protein sequence ID" value="OGY20927.1"/>
    <property type="molecule type" value="Genomic_DNA"/>
</dbReference>
<dbReference type="PRINTS" id="PR00725">
    <property type="entry name" value="DADACBPTASE1"/>
</dbReference>
<dbReference type="GO" id="GO:0009002">
    <property type="term" value="F:serine-type D-Ala-D-Ala carboxypeptidase activity"/>
    <property type="evidence" value="ECO:0007669"/>
    <property type="project" value="InterPro"/>
</dbReference>
<keyword evidence="6" id="KW-0961">Cell wall biogenesis/degradation</keyword>
<evidence type="ECO:0000256" key="9">
    <source>
        <dbReference type="RuleBase" id="RU004016"/>
    </source>
</evidence>
<comment type="caution">
    <text evidence="11">The sequence shown here is derived from an EMBL/GenBank/DDBJ whole genome shotgun (WGS) entry which is preliminary data.</text>
</comment>
<keyword evidence="5" id="KW-0573">Peptidoglycan synthesis</keyword>
<feature type="binding site" evidence="8">
    <location>
        <position position="285"/>
    </location>
    <ligand>
        <name>substrate</name>
    </ligand>
</feature>
<keyword evidence="2" id="KW-0732">Signal</keyword>
<evidence type="ECO:0000256" key="3">
    <source>
        <dbReference type="ARBA" id="ARBA00022801"/>
    </source>
</evidence>
<dbReference type="InterPro" id="IPR012338">
    <property type="entry name" value="Beta-lactam/transpept-like"/>
</dbReference>
<protein>
    <recommendedName>
        <fullName evidence="10">Peptidase S11 D-alanyl-D-alanine carboxypeptidase A N-terminal domain-containing protein</fullName>
    </recommendedName>
</protein>
<evidence type="ECO:0000313" key="11">
    <source>
        <dbReference type="EMBL" id="OGY20927.1"/>
    </source>
</evidence>
<proteinExistence type="inferred from homology"/>
<feature type="domain" description="Peptidase S11 D-alanyl-D-alanine carboxypeptidase A N-terminal" evidence="10">
    <location>
        <begin position="89"/>
        <end position="313"/>
    </location>
</feature>
<evidence type="ECO:0000256" key="4">
    <source>
        <dbReference type="ARBA" id="ARBA00022960"/>
    </source>
</evidence>
<dbReference type="GO" id="GO:0006508">
    <property type="term" value="P:proteolysis"/>
    <property type="evidence" value="ECO:0007669"/>
    <property type="project" value="InterPro"/>
</dbReference>
<dbReference type="Gene3D" id="3.40.710.10">
    <property type="entry name" value="DD-peptidase/beta-lactamase superfamily"/>
    <property type="match status" value="1"/>
</dbReference>
<dbReference type="InterPro" id="IPR018044">
    <property type="entry name" value="Peptidase_S11"/>
</dbReference>
<evidence type="ECO:0000256" key="6">
    <source>
        <dbReference type="ARBA" id="ARBA00023316"/>
    </source>
</evidence>